<evidence type="ECO:0000256" key="1">
    <source>
        <dbReference type="SAM" id="MobiDB-lite"/>
    </source>
</evidence>
<sequence>MGPLPSTIYWRRRVIAVCLLALVAALVLWGLNSGGGGDGKGSAVPTSSHTPLGTITAGPAPTGTHISGRPGGRDTSPADDGSTNGGSSGASSGATAGTPGAGATSGATGDTTTSGGTDAGSGSGSVAGSSTGGTSAGAEATSGGTAGSSGGGAAAPVRLPAGSSLPDCSPGSVQLSLASAHNAYSPGDVPSFQLRATNSGDITCKMDFAPAKAVFTITGGPDNTHVWASNDCPASGSYLLQVSAHSTTAYTLRWNEKTSSPKCAKPKGQQATPGTYLVQAALPGWGAKQVSFVLSTD</sequence>
<comment type="caution">
    <text evidence="2">The sequence shown here is derived from an EMBL/GenBank/DDBJ whole genome shotgun (WGS) entry which is preliminary data.</text>
</comment>
<evidence type="ECO:0000313" key="2">
    <source>
        <dbReference type="EMBL" id="MFC4036752.1"/>
    </source>
</evidence>
<dbReference type="RefSeq" id="WP_386438998.1">
    <property type="nucleotide sequence ID" value="NZ_JBHSBB010000053.1"/>
</dbReference>
<evidence type="ECO:0000313" key="3">
    <source>
        <dbReference type="Proteomes" id="UP001595765"/>
    </source>
</evidence>
<keyword evidence="3" id="KW-1185">Reference proteome</keyword>
<gene>
    <name evidence="2" type="ORF">ACFO3J_35735</name>
</gene>
<feature type="region of interest" description="Disordered" evidence="1">
    <location>
        <begin position="37"/>
        <end position="158"/>
    </location>
</feature>
<name>A0ABV8I092_9ACTN</name>
<proteinExistence type="predicted"/>
<feature type="compositionally biased region" description="Gly residues" evidence="1">
    <location>
        <begin position="144"/>
        <end position="153"/>
    </location>
</feature>
<reference evidence="3" key="1">
    <citation type="journal article" date="2019" name="Int. J. Syst. Evol. Microbiol.">
        <title>The Global Catalogue of Microorganisms (GCM) 10K type strain sequencing project: providing services to taxonomists for standard genome sequencing and annotation.</title>
        <authorList>
            <consortium name="The Broad Institute Genomics Platform"/>
            <consortium name="The Broad Institute Genome Sequencing Center for Infectious Disease"/>
            <person name="Wu L."/>
            <person name="Ma J."/>
        </authorList>
    </citation>
    <scope>NUCLEOTIDE SEQUENCE [LARGE SCALE GENOMIC DNA]</scope>
    <source>
        <strain evidence="3">CGMCC 4.7237</strain>
    </source>
</reference>
<dbReference type="EMBL" id="JBHSBB010000053">
    <property type="protein sequence ID" value="MFC4036752.1"/>
    <property type="molecule type" value="Genomic_DNA"/>
</dbReference>
<organism evidence="2 3">
    <name type="scientific">Streptomyces polygonati</name>
    <dbReference type="NCBI Taxonomy" id="1617087"/>
    <lineage>
        <taxon>Bacteria</taxon>
        <taxon>Bacillati</taxon>
        <taxon>Actinomycetota</taxon>
        <taxon>Actinomycetes</taxon>
        <taxon>Kitasatosporales</taxon>
        <taxon>Streptomycetaceae</taxon>
        <taxon>Streptomyces</taxon>
    </lineage>
</organism>
<feature type="compositionally biased region" description="Gly residues" evidence="1">
    <location>
        <begin position="117"/>
        <end position="135"/>
    </location>
</feature>
<accession>A0ABV8I092</accession>
<feature type="compositionally biased region" description="Low complexity" evidence="1">
    <location>
        <begin position="89"/>
        <end position="116"/>
    </location>
</feature>
<feature type="compositionally biased region" description="Low complexity" evidence="1">
    <location>
        <begin position="50"/>
        <end position="64"/>
    </location>
</feature>
<dbReference type="Proteomes" id="UP001595765">
    <property type="component" value="Unassembled WGS sequence"/>
</dbReference>
<protein>
    <submittedName>
        <fullName evidence="2">Uncharacterized protein</fullName>
    </submittedName>
</protein>